<protein>
    <submittedName>
        <fullName evidence="2">Chemotaxis protein CheW</fullName>
    </submittedName>
</protein>
<keyword evidence="3" id="KW-1185">Reference proteome</keyword>
<dbReference type="Proteomes" id="UP000622317">
    <property type="component" value="Unassembled WGS sequence"/>
</dbReference>
<dbReference type="Gene3D" id="2.30.30.40">
    <property type="entry name" value="SH3 Domains"/>
    <property type="match status" value="1"/>
</dbReference>
<dbReference type="InterPro" id="IPR036061">
    <property type="entry name" value="CheW-like_dom_sf"/>
</dbReference>
<evidence type="ECO:0000313" key="2">
    <source>
        <dbReference type="EMBL" id="MBD5781021.1"/>
    </source>
</evidence>
<dbReference type="Pfam" id="PF01584">
    <property type="entry name" value="CheW"/>
    <property type="match status" value="1"/>
</dbReference>
<feature type="domain" description="CheW-like" evidence="1">
    <location>
        <begin position="4"/>
        <end position="146"/>
    </location>
</feature>
<dbReference type="GO" id="GO:0007165">
    <property type="term" value="P:signal transduction"/>
    <property type="evidence" value="ECO:0007669"/>
    <property type="project" value="InterPro"/>
</dbReference>
<accession>A0A927II92</accession>
<sequence>MTNSIQLCTFRLGGLHLGIDVLSVQEVIKCPALTPVPLAPTEIEGLLNLRGQILTAIDLRRQFSLGSETSEGNEGKMLIIVRTRSIEAALLVDSVGDVIDVTDDSFEETAANVPASVRPYILGVHKLEKRLLHVLDAEATASIASRLTL</sequence>
<gene>
    <name evidence="2" type="ORF">IEN85_16085</name>
</gene>
<dbReference type="RefSeq" id="WP_191618125.1">
    <property type="nucleotide sequence ID" value="NZ_JACYFG010000038.1"/>
</dbReference>
<dbReference type="Gene3D" id="2.40.50.180">
    <property type="entry name" value="CheA-289, Domain 4"/>
    <property type="match status" value="1"/>
</dbReference>
<name>A0A927II92_9BACT</name>
<dbReference type="PANTHER" id="PTHR22617">
    <property type="entry name" value="CHEMOTAXIS SENSOR HISTIDINE KINASE-RELATED"/>
    <property type="match status" value="1"/>
</dbReference>
<dbReference type="SMART" id="SM00260">
    <property type="entry name" value="CheW"/>
    <property type="match status" value="1"/>
</dbReference>
<dbReference type="GO" id="GO:0006935">
    <property type="term" value="P:chemotaxis"/>
    <property type="evidence" value="ECO:0007669"/>
    <property type="project" value="InterPro"/>
</dbReference>
<dbReference type="InterPro" id="IPR002545">
    <property type="entry name" value="CheW-lke_dom"/>
</dbReference>
<evidence type="ECO:0000259" key="1">
    <source>
        <dbReference type="PROSITE" id="PS50851"/>
    </source>
</evidence>
<dbReference type="AlphaFoldDB" id="A0A927II92"/>
<evidence type="ECO:0000313" key="3">
    <source>
        <dbReference type="Proteomes" id="UP000622317"/>
    </source>
</evidence>
<dbReference type="EMBL" id="JACYFG010000038">
    <property type="protein sequence ID" value="MBD5781021.1"/>
    <property type="molecule type" value="Genomic_DNA"/>
</dbReference>
<dbReference type="InterPro" id="IPR039315">
    <property type="entry name" value="CheW"/>
</dbReference>
<proteinExistence type="predicted"/>
<reference evidence="2" key="1">
    <citation type="submission" date="2020-09" db="EMBL/GenBank/DDBJ databases">
        <title>Pelagicoccus enzymogenes sp. nov. with an EPS production, isolated from marine sediment.</title>
        <authorList>
            <person name="Feng X."/>
        </authorList>
    </citation>
    <scope>NUCLEOTIDE SEQUENCE</scope>
    <source>
        <strain evidence="2">NFK12</strain>
    </source>
</reference>
<comment type="caution">
    <text evidence="2">The sequence shown here is derived from an EMBL/GenBank/DDBJ whole genome shotgun (WGS) entry which is preliminary data.</text>
</comment>
<organism evidence="2 3">
    <name type="scientific">Pelagicoccus enzymogenes</name>
    <dbReference type="NCBI Taxonomy" id="2773457"/>
    <lineage>
        <taxon>Bacteria</taxon>
        <taxon>Pseudomonadati</taxon>
        <taxon>Verrucomicrobiota</taxon>
        <taxon>Opitutia</taxon>
        <taxon>Puniceicoccales</taxon>
        <taxon>Pelagicoccaceae</taxon>
        <taxon>Pelagicoccus</taxon>
    </lineage>
</organism>
<dbReference type="SUPFAM" id="SSF50341">
    <property type="entry name" value="CheW-like"/>
    <property type="match status" value="1"/>
</dbReference>
<dbReference type="PROSITE" id="PS50851">
    <property type="entry name" value="CHEW"/>
    <property type="match status" value="1"/>
</dbReference>
<dbReference type="PANTHER" id="PTHR22617:SF23">
    <property type="entry name" value="CHEMOTAXIS PROTEIN CHEW"/>
    <property type="match status" value="1"/>
</dbReference>
<dbReference type="GO" id="GO:0005829">
    <property type="term" value="C:cytosol"/>
    <property type="evidence" value="ECO:0007669"/>
    <property type="project" value="TreeGrafter"/>
</dbReference>